<evidence type="ECO:0000313" key="1">
    <source>
        <dbReference type="EMBL" id="CDW18066.1"/>
    </source>
</evidence>
<dbReference type="AlphaFoldDB" id="A0A0K2SXR0"/>
<organism evidence="1">
    <name type="scientific">Lepeophtheirus salmonis</name>
    <name type="common">Salmon louse</name>
    <name type="synonym">Caligus salmonis</name>
    <dbReference type="NCBI Taxonomy" id="72036"/>
    <lineage>
        <taxon>Eukaryota</taxon>
        <taxon>Metazoa</taxon>
        <taxon>Ecdysozoa</taxon>
        <taxon>Arthropoda</taxon>
        <taxon>Crustacea</taxon>
        <taxon>Multicrustacea</taxon>
        <taxon>Hexanauplia</taxon>
        <taxon>Copepoda</taxon>
        <taxon>Siphonostomatoida</taxon>
        <taxon>Caligidae</taxon>
        <taxon>Lepeophtheirus</taxon>
    </lineage>
</organism>
<sequence>GLKLPTNLAKKRPTESHISINCYVCNPGAYFILGSVPFPSIWNNELVNILHIFPSGASLNKQKISLLICSVEKINCVIVVAYIACLHFLISQKLVFSSLTT</sequence>
<dbReference type="EMBL" id="HACA01000705">
    <property type="protein sequence ID" value="CDW18066.1"/>
    <property type="molecule type" value="Transcribed_RNA"/>
</dbReference>
<feature type="non-terminal residue" evidence="1">
    <location>
        <position position="1"/>
    </location>
</feature>
<accession>A0A0K2SXR0</accession>
<reference evidence="1" key="1">
    <citation type="submission" date="2014-05" db="EMBL/GenBank/DDBJ databases">
        <authorList>
            <person name="Chronopoulou M."/>
        </authorList>
    </citation>
    <scope>NUCLEOTIDE SEQUENCE</scope>
    <source>
        <tissue evidence="1">Whole organism</tissue>
    </source>
</reference>
<proteinExistence type="predicted"/>
<protein>
    <submittedName>
        <fullName evidence="1">Uncharacterized protein</fullName>
    </submittedName>
</protein>
<name>A0A0K2SXR0_LEPSM</name>